<comment type="caution">
    <text evidence="4">The sequence shown here is derived from an EMBL/GenBank/DDBJ whole genome shotgun (WGS) entry which is preliminary data.</text>
</comment>
<keyword evidence="2" id="KW-0812">Transmembrane</keyword>
<organism evidence="4 5">
    <name type="scientific">Variovorax ginsengisoli</name>
    <dbReference type="NCBI Taxonomy" id="363844"/>
    <lineage>
        <taxon>Bacteria</taxon>
        <taxon>Pseudomonadati</taxon>
        <taxon>Pseudomonadota</taxon>
        <taxon>Betaproteobacteria</taxon>
        <taxon>Burkholderiales</taxon>
        <taxon>Comamonadaceae</taxon>
        <taxon>Variovorax</taxon>
    </lineage>
</organism>
<dbReference type="RefSeq" id="WP_307691649.1">
    <property type="nucleotide sequence ID" value="NZ_JAUSRO010000014.1"/>
</dbReference>
<evidence type="ECO:0000256" key="1">
    <source>
        <dbReference type="SAM" id="MobiDB-lite"/>
    </source>
</evidence>
<dbReference type="InterPro" id="IPR046864">
    <property type="entry name" value="VasX_N"/>
</dbReference>
<reference evidence="4 5" key="1">
    <citation type="submission" date="2023-07" db="EMBL/GenBank/DDBJ databases">
        <title>Sorghum-associated microbial communities from plants grown in Nebraska, USA.</title>
        <authorList>
            <person name="Schachtman D."/>
        </authorList>
    </citation>
    <scope>NUCLEOTIDE SEQUENCE [LARGE SCALE GENOMIC DNA]</scope>
    <source>
        <strain evidence="4 5">DS1607</strain>
    </source>
</reference>
<dbReference type="InterPro" id="IPR048126">
    <property type="entry name" value="Toxin_VasX"/>
</dbReference>
<feature type="region of interest" description="Disordered" evidence="1">
    <location>
        <begin position="997"/>
        <end position="1026"/>
    </location>
</feature>
<feature type="domain" description="Toxin VasX N-terminal region" evidence="3">
    <location>
        <begin position="4"/>
        <end position="161"/>
    </location>
</feature>
<evidence type="ECO:0000313" key="5">
    <source>
        <dbReference type="Proteomes" id="UP001226867"/>
    </source>
</evidence>
<keyword evidence="2" id="KW-1133">Transmembrane helix</keyword>
<sequence length="1026" mass="110256">MTDCKKCDNKAGLSILLVRPTAISTDDAFAPPEAAKLLPHEPSVTALKLPALKQNRHALRMLRRGGFVYAWYTKRPRQLVNDWQVFRVHESGALIPASQVNWADQKCKFACNAKDSHPHDLRTLCIQLPHNHLDSIGPVWIGFSMNWWNNGMRERVRKDPAAAGMVCIDPLAELGGVKNAFKADAFLIQQHVADFALRVLDHGGVKQGINLVDGGTSSATPFYDAEGDKSYRQAAGLVAVMQKQAAQHPKTKGKEFVLAIPDPVGLAADLNGIRMAKDDANQQTWNSTEAWTRSEACYGTLEGLRKALTVAGMIQSREWATAASENQWNGIKHRVHGMYEWSPDVSGAYANDGSRAGHMRPVGPEATRTSDRIKTRGVMFGRRNWERITDQLDMDSYNGWPAKRASIEKQLADALAPYEADWLAAIDSNAFRAYFKTHFDADDAAELTARVSSGLIYAGESYIAHFPQPAVRQHTERWTGIILDKDIEDPAAIALRGFYGNQRSVITKVKALLVGNADRGATAAKDGQGEISDIRDKSYDVLKGIVTHDLGKSLNWLHPRLMAFSAGGLAASATGVFQLMAMAGGKSPAPASGSIKKYQAMLPGLCAGARQLELAVEATRPGGNKAVLSTVVRLKTRVSVDVALSVLGGYATRDALRKTIVTAQGNTVELEVLTDIKTALEIHEGHLRPETVPGQRVNVAHIGGAAAKSLEDVQMQSARLNRTHALTPEEVAEVMRRQATQKDLGLTTIDGRLAVGAMIVQFLGLYQGVPQLLSELNKSQRDQDKLAEAALGVADSVGGFVGAAAERLAAAHKSSLLMRAAGGEELVEASTRIAVLRTAAAITGVLGAGINAYLMALKAEGAQKEGDANSGAGYIYSSRLFVGIGVSNGIMAADAATKGMVTRAIAKHVVLRLAGAAATEAAVAGTAGVVASVVSGVGIVLLVAGVATYVYAVVSERDSYMRWAGRCYFGKDTVKRFGKASEEEAWLLAIEYETDTQEDVRRKAQAHPDPGRGESAPRIDNARDRG</sequence>
<name>A0ABT9SC10_9BURK</name>
<keyword evidence="5" id="KW-1185">Reference proteome</keyword>
<proteinExistence type="predicted"/>
<keyword evidence="2" id="KW-0472">Membrane</keyword>
<dbReference type="NCBIfam" id="NF041559">
    <property type="entry name" value="BTH_I2691_fam"/>
    <property type="match status" value="1"/>
</dbReference>
<dbReference type="Pfam" id="PF20249">
    <property type="entry name" value="VasX_N"/>
    <property type="match status" value="1"/>
</dbReference>
<dbReference type="EMBL" id="JAUSRO010000014">
    <property type="protein sequence ID" value="MDP9901884.1"/>
    <property type="molecule type" value="Genomic_DNA"/>
</dbReference>
<evidence type="ECO:0000259" key="3">
    <source>
        <dbReference type="Pfam" id="PF20249"/>
    </source>
</evidence>
<feature type="transmembrane region" description="Helical" evidence="2">
    <location>
        <begin position="929"/>
        <end position="954"/>
    </location>
</feature>
<evidence type="ECO:0000256" key="2">
    <source>
        <dbReference type="SAM" id="Phobius"/>
    </source>
</evidence>
<protein>
    <recommendedName>
        <fullName evidence="3">Toxin VasX N-terminal region domain-containing protein</fullName>
    </recommendedName>
</protein>
<gene>
    <name evidence="4" type="ORF">J2W36_004154</name>
</gene>
<dbReference type="CDD" id="cd20707">
    <property type="entry name" value="MIX_III"/>
    <property type="match status" value="1"/>
</dbReference>
<feature type="compositionally biased region" description="Basic and acidic residues" evidence="1">
    <location>
        <begin position="1009"/>
        <end position="1026"/>
    </location>
</feature>
<accession>A0ABT9SC10</accession>
<dbReference type="Proteomes" id="UP001226867">
    <property type="component" value="Unassembled WGS sequence"/>
</dbReference>
<evidence type="ECO:0000313" key="4">
    <source>
        <dbReference type="EMBL" id="MDP9901884.1"/>
    </source>
</evidence>